<name>A0A914E8J6_9BILA</name>
<evidence type="ECO:0000313" key="3">
    <source>
        <dbReference type="WBParaSite" id="ACRNAN_scaffold6082.g28551.t1"/>
    </source>
</evidence>
<keyword evidence="1" id="KW-0732">Signal</keyword>
<evidence type="ECO:0000256" key="1">
    <source>
        <dbReference type="SAM" id="SignalP"/>
    </source>
</evidence>
<reference evidence="3" key="1">
    <citation type="submission" date="2022-11" db="UniProtKB">
        <authorList>
            <consortium name="WormBaseParasite"/>
        </authorList>
    </citation>
    <scope>IDENTIFICATION</scope>
</reference>
<protein>
    <submittedName>
        <fullName evidence="3">Secreted protein</fullName>
    </submittedName>
</protein>
<feature type="chain" id="PRO_5037701180" evidence="1">
    <location>
        <begin position="20"/>
        <end position="87"/>
    </location>
</feature>
<evidence type="ECO:0000313" key="2">
    <source>
        <dbReference type="Proteomes" id="UP000887540"/>
    </source>
</evidence>
<accession>A0A914E8J6</accession>
<proteinExistence type="predicted"/>
<feature type="signal peptide" evidence="1">
    <location>
        <begin position="1"/>
        <end position="19"/>
    </location>
</feature>
<dbReference type="Proteomes" id="UP000887540">
    <property type="component" value="Unplaced"/>
</dbReference>
<keyword evidence="2" id="KW-1185">Reference proteome</keyword>
<organism evidence="2 3">
    <name type="scientific">Acrobeloides nanus</name>
    <dbReference type="NCBI Taxonomy" id="290746"/>
    <lineage>
        <taxon>Eukaryota</taxon>
        <taxon>Metazoa</taxon>
        <taxon>Ecdysozoa</taxon>
        <taxon>Nematoda</taxon>
        <taxon>Chromadorea</taxon>
        <taxon>Rhabditida</taxon>
        <taxon>Tylenchina</taxon>
        <taxon>Cephalobomorpha</taxon>
        <taxon>Cephaloboidea</taxon>
        <taxon>Cephalobidae</taxon>
        <taxon>Acrobeloides</taxon>
    </lineage>
</organism>
<dbReference type="AlphaFoldDB" id="A0A914E8J6"/>
<dbReference type="WBParaSite" id="ACRNAN_scaffold6082.g28551.t1">
    <property type="protein sequence ID" value="ACRNAN_scaffold6082.g28551.t1"/>
    <property type="gene ID" value="ACRNAN_scaffold6082.g28551"/>
</dbReference>
<sequence length="87" mass="10265">MFLIVVFLIFAFINENVEAEISLSNSMKKIEYHRDFIRAKREDIIQPITNMCLKILKSEGSGSNNYRICTQTMDMYYNTVMNINSNW</sequence>